<reference evidence="1 2" key="1">
    <citation type="submission" date="2020-02" db="EMBL/GenBank/DDBJ databases">
        <authorList>
            <person name="Li G."/>
        </authorList>
    </citation>
    <scope>NUCLEOTIDE SEQUENCE [LARGE SCALE GENOMIC DNA]</scope>
    <source>
        <strain evidence="1 2">DSM 102029</strain>
    </source>
</reference>
<dbReference type="AlphaFoldDB" id="A0A6P1YS47"/>
<keyword evidence="2" id="KW-1185">Reference proteome</keyword>
<proteinExistence type="predicted"/>
<evidence type="ECO:0000313" key="1">
    <source>
        <dbReference type="EMBL" id="QIB36347.1"/>
    </source>
</evidence>
<organism evidence="1 2">
    <name type="scientific">Ancylobacter pratisalsi</name>
    <dbReference type="NCBI Taxonomy" id="1745854"/>
    <lineage>
        <taxon>Bacteria</taxon>
        <taxon>Pseudomonadati</taxon>
        <taxon>Pseudomonadota</taxon>
        <taxon>Alphaproteobacteria</taxon>
        <taxon>Hyphomicrobiales</taxon>
        <taxon>Xanthobacteraceae</taxon>
        <taxon>Ancylobacter</taxon>
    </lineage>
</organism>
<dbReference type="Proteomes" id="UP000464751">
    <property type="component" value="Chromosome"/>
</dbReference>
<sequence length="127" mass="14460">MIRATRMLSEQALDSPRSRGLRRSLATLAGDERMAQLCDLEAMEQVQAWNASFQPDRLVDYALSDTRMEGDTLVAHGGAFRSRRQWYEISFRCELDPSQRKVIGFAFHVGEAIPRDEWAIDNLAASR</sequence>
<dbReference type="Pfam" id="PF06059">
    <property type="entry name" value="DUF930"/>
    <property type="match status" value="1"/>
</dbReference>
<protein>
    <submittedName>
        <fullName evidence="1">DUF930 domain-containing protein</fullName>
    </submittedName>
</protein>
<name>A0A6P1YS47_9HYPH</name>
<dbReference type="EMBL" id="CP048630">
    <property type="protein sequence ID" value="QIB36347.1"/>
    <property type="molecule type" value="Genomic_DNA"/>
</dbReference>
<evidence type="ECO:0000313" key="2">
    <source>
        <dbReference type="Proteomes" id="UP000464751"/>
    </source>
</evidence>
<dbReference type="InterPro" id="IPR009273">
    <property type="entry name" value="DUF930"/>
</dbReference>
<gene>
    <name evidence="1" type="ORF">G3A50_17955</name>
</gene>
<dbReference type="KEGG" id="apra:G3A50_17955"/>
<accession>A0A6P1YS47</accession>